<dbReference type="Proteomes" id="UP000537204">
    <property type="component" value="Unassembled WGS sequence"/>
</dbReference>
<dbReference type="PANTHER" id="PTHR36435:SF1">
    <property type="entry name" value="CAAX AMINO TERMINAL PROTEASE FAMILY PROTEIN"/>
    <property type="match status" value="1"/>
</dbReference>
<feature type="domain" description="CAAX prenyl protease 2/Lysostaphin resistance protein A-like" evidence="2">
    <location>
        <begin position="83"/>
        <end position="179"/>
    </location>
</feature>
<sequence length="189" mass="21855">MSEEIRSAILRVLPFIIVLIAITVLIRNKKITTQAFYLNKPVSKLTYFIWVGAFLVYSILTDFILYKTGNLEIAKWDHKLLPSIILITGAVILGPLVEELLFRARIFDLMIRWFKNLHLANFVQACIFVLLHHFTYLNTNSSYIDIVQSLGDAILFGYARIYTRSIYTSTTMHMTGNLIATIERFIFQL</sequence>
<dbReference type="GO" id="GO:0006508">
    <property type="term" value="P:proteolysis"/>
    <property type="evidence" value="ECO:0007669"/>
    <property type="project" value="UniProtKB-KW"/>
</dbReference>
<evidence type="ECO:0000313" key="3">
    <source>
        <dbReference type="EMBL" id="MBB5634409.1"/>
    </source>
</evidence>
<proteinExistence type="predicted"/>
<evidence type="ECO:0000256" key="1">
    <source>
        <dbReference type="SAM" id="Phobius"/>
    </source>
</evidence>
<dbReference type="PANTHER" id="PTHR36435">
    <property type="entry name" value="SLR1288 PROTEIN"/>
    <property type="match status" value="1"/>
</dbReference>
<dbReference type="InterPro" id="IPR052710">
    <property type="entry name" value="CAAX_protease"/>
</dbReference>
<keyword evidence="1" id="KW-0472">Membrane</keyword>
<dbReference type="RefSeq" id="WP_183878197.1">
    <property type="nucleotide sequence ID" value="NZ_JACHCE010000001.1"/>
</dbReference>
<dbReference type="Pfam" id="PF02517">
    <property type="entry name" value="Rce1-like"/>
    <property type="match status" value="1"/>
</dbReference>
<name>A0A7W8ZI09_9SPHI</name>
<reference evidence="3 4" key="1">
    <citation type="submission" date="2020-08" db="EMBL/GenBank/DDBJ databases">
        <title>Genomic Encyclopedia of Type Strains, Phase IV (KMG-V): Genome sequencing to study the core and pangenomes of soil and plant-associated prokaryotes.</title>
        <authorList>
            <person name="Whitman W."/>
        </authorList>
    </citation>
    <scope>NUCLEOTIDE SEQUENCE [LARGE SCALE GENOMIC DNA]</scope>
    <source>
        <strain evidence="3 4">S3M1</strain>
    </source>
</reference>
<protein>
    <submittedName>
        <fullName evidence="3">Membrane protease YdiL (CAAX protease family)</fullName>
    </submittedName>
</protein>
<evidence type="ECO:0000259" key="2">
    <source>
        <dbReference type="Pfam" id="PF02517"/>
    </source>
</evidence>
<evidence type="ECO:0000313" key="4">
    <source>
        <dbReference type="Proteomes" id="UP000537204"/>
    </source>
</evidence>
<feature type="transmembrane region" description="Helical" evidence="1">
    <location>
        <begin position="6"/>
        <end position="26"/>
    </location>
</feature>
<gene>
    <name evidence="3" type="ORF">HDE68_000294</name>
</gene>
<keyword evidence="1" id="KW-1133">Transmembrane helix</keyword>
<accession>A0A7W8ZI09</accession>
<dbReference type="EMBL" id="JACHCE010000001">
    <property type="protein sequence ID" value="MBB5634409.1"/>
    <property type="molecule type" value="Genomic_DNA"/>
</dbReference>
<feature type="transmembrane region" description="Helical" evidence="1">
    <location>
        <begin position="118"/>
        <end position="137"/>
    </location>
</feature>
<feature type="transmembrane region" description="Helical" evidence="1">
    <location>
        <begin position="47"/>
        <end position="68"/>
    </location>
</feature>
<dbReference type="GO" id="GO:0080120">
    <property type="term" value="P:CAAX-box protein maturation"/>
    <property type="evidence" value="ECO:0007669"/>
    <property type="project" value="UniProtKB-ARBA"/>
</dbReference>
<feature type="transmembrane region" description="Helical" evidence="1">
    <location>
        <begin position="80"/>
        <end position="97"/>
    </location>
</feature>
<organism evidence="3 4">
    <name type="scientific">Pedobacter cryoconitis</name>
    <dbReference type="NCBI Taxonomy" id="188932"/>
    <lineage>
        <taxon>Bacteria</taxon>
        <taxon>Pseudomonadati</taxon>
        <taxon>Bacteroidota</taxon>
        <taxon>Sphingobacteriia</taxon>
        <taxon>Sphingobacteriales</taxon>
        <taxon>Sphingobacteriaceae</taxon>
        <taxon>Pedobacter</taxon>
    </lineage>
</organism>
<comment type="caution">
    <text evidence="3">The sequence shown here is derived from an EMBL/GenBank/DDBJ whole genome shotgun (WGS) entry which is preliminary data.</text>
</comment>
<keyword evidence="3" id="KW-0645">Protease</keyword>
<keyword evidence="1" id="KW-0812">Transmembrane</keyword>
<keyword evidence="3" id="KW-0378">Hydrolase</keyword>
<dbReference type="InterPro" id="IPR003675">
    <property type="entry name" value="Rce1/LyrA-like_dom"/>
</dbReference>
<dbReference type="GO" id="GO:0004175">
    <property type="term" value="F:endopeptidase activity"/>
    <property type="evidence" value="ECO:0007669"/>
    <property type="project" value="UniProtKB-ARBA"/>
</dbReference>
<dbReference type="AlphaFoldDB" id="A0A7W8ZI09"/>